<sequence>MLSNCTLKINNLYSKFQTNRRYYNVAINMVLSLMPWLHSISFLLKKKKKHNFLYILVIREYSVLLNITILLSNNTKFAHFLSCNNCRRKSLSLSPLSKSRGKSSSENSSIVPFLVTLSLRFTSIFVVKCVKILLQVFGIPFVSIHARSKLGGDPSAIEPIRCLLVLPIEKKIGIPFIFLKAKINVYDVSTNHPYYSYSKLITLDHHLKKIHFVINIINCDNAVSSQP</sequence>
<reference evidence="2 3" key="1">
    <citation type="submission" date="2019-08" db="EMBL/GenBank/DDBJ databases">
        <title>The genome of the soybean aphid Biotype 1, its phylome, world population structure and adaptation to the North American continent.</title>
        <authorList>
            <person name="Giordano R."/>
            <person name="Donthu R.K."/>
            <person name="Hernandez A.G."/>
            <person name="Wright C.L."/>
            <person name="Zimin A.V."/>
        </authorList>
    </citation>
    <scope>NUCLEOTIDE SEQUENCE [LARGE SCALE GENOMIC DNA]</scope>
    <source>
        <tissue evidence="2">Whole aphids</tissue>
    </source>
</reference>
<dbReference type="AlphaFoldDB" id="A0A6G0T045"/>
<organism evidence="2 3">
    <name type="scientific">Aphis glycines</name>
    <name type="common">Soybean aphid</name>
    <dbReference type="NCBI Taxonomy" id="307491"/>
    <lineage>
        <taxon>Eukaryota</taxon>
        <taxon>Metazoa</taxon>
        <taxon>Ecdysozoa</taxon>
        <taxon>Arthropoda</taxon>
        <taxon>Hexapoda</taxon>
        <taxon>Insecta</taxon>
        <taxon>Pterygota</taxon>
        <taxon>Neoptera</taxon>
        <taxon>Paraneoptera</taxon>
        <taxon>Hemiptera</taxon>
        <taxon>Sternorrhyncha</taxon>
        <taxon>Aphidomorpha</taxon>
        <taxon>Aphidoidea</taxon>
        <taxon>Aphididae</taxon>
        <taxon>Aphidini</taxon>
        <taxon>Aphis</taxon>
        <taxon>Aphis</taxon>
    </lineage>
</organism>
<accession>A0A6G0T045</accession>
<keyword evidence="1" id="KW-0472">Membrane</keyword>
<evidence type="ECO:0000256" key="1">
    <source>
        <dbReference type="SAM" id="Phobius"/>
    </source>
</evidence>
<protein>
    <submittedName>
        <fullName evidence="2">Uncharacterized protein</fullName>
    </submittedName>
</protein>
<name>A0A6G0T045_APHGL</name>
<dbReference type="EMBL" id="VYZN01000074">
    <property type="protein sequence ID" value="KAE9524020.1"/>
    <property type="molecule type" value="Genomic_DNA"/>
</dbReference>
<comment type="caution">
    <text evidence="2">The sequence shown here is derived from an EMBL/GenBank/DDBJ whole genome shotgun (WGS) entry which is preliminary data.</text>
</comment>
<keyword evidence="1" id="KW-0812">Transmembrane</keyword>
<gene>
    <name evidence="2" type="ORF">AGLY_015667</name>
</gene>
<proteinExistence type="predicted"/>
<keyword evidence="1" id="KW-1133">Transmembrane helix</keyword>
<evidence type="ECO:0000313" key="3">
    <source>
        <dbReference type="Proteomes" id="UP000475862"/>
    </source>
</evidence>
<feature type="transmembrane region" description="Helical" evidence="1">
    <location>
        <begin position="22"/>
        <end position="44"/>
    </location>
</feature>
<evidence type="ECO:0000313" key="2">
    <source>
        <dbReference type="EMBL" id="KAE9524020.1"/>
    </source>
</evidence>
<dbReference type="Proteomes" id="UP000475862">
    <property type="component" value="Unassembled WGS sequence"/>
</dbReference>
<keyword evidence="3" id="KW-1185">Reference proteome</keyword>